<dbReference type="PANTHER" id="PTHR21137:SF35">
    <property type="entry name" value="ODORANT RECEPTOR 19A-RELATED"/>
    <property type="match status" value="1"/>
</dbReference>
<keyword evidence="9 10" id="KW-0807">Transducer</keyword>
<evidence type="ECO:0000256" key="8">
    <source>
        <dbReference type="ARBA" id="ARBA00023170"/>
    </source>
</evidence>
<evidence type="ECO:0000313" key="12">
    <source>
        <dbReference type="RefSeq" id="XP_025075357.1"/>
    </source>
</evidence>
<keyword evidence="6 10" id="KW-1133">Transmembrane helix</keyword>
<keyword evidence="11" id="KW-1185">Reference proteome</keyword>
<evidence type="ECO:0000256" key="7">
    <source>
        <dbReference type="ARBA" id="ARBA00023136"/>
    </source>
</evidence>
<comment type="caution">
    <text evidence="10">Lacks conserved residue(s) required for the propagation of feature annotation.</text>
</comment>
<comment type="similarity">
    <text evidence="10">Belongs to the insect chemoreceptor superfamily. Heteromeric odorant receptor channel (TC 1.A.69) family.</text>
</comment>
<dbReference type="GO" id="GO:0004984">
    <property type="term" value="F:olfactory receptor activity"/>
    <property type="evidence" value="ECO:0007669"/>
    <property type="project" value="InterPro"/>
</dbReference>
<keyword evidence="7 10" id="KW-0472">Membrane</keyword>
<dbReference type="GO" id="GO:0007165">
    <property type="term" value="P:signal transduction"/>
    <property type="evidence" value="ECO:0007669"/>
    <property type="project" value="UniProtKB-KW"/>
</dbReference>
<gene>
    <name evidence="12" type="primary">LOC105432080</name>
</gene>
<comment type="subcellular location">
    <subcellularLocation>
        <location evidence="1 10">Cell membrane</location>
        <topology evidence="1 10">Multi-pass membrane protein</topology>
    </subcellularLocation>
</comment>
<evidence type="ECO:0000256" key="4">
    <source>
        <dbReference type="ARBA" id="ARBA00022692"/>
    </source>
</evidence>
<dbReference type="InterPro" id="IPR004117">
    <property type="entry name" value="7tm6_olfct_rcpt"/>
</dbReference>
<dbReference type="OrthoDB" id="6617147at2759"/>
<evidence type="ECO:0000256" key="10">
    <source>
        <dbReference type="RuleBase" id="RU351113"/>
    </source>
</evidence>
<dbReference type="GO" id="GO:0005886">
    <property type="term" value="C:plasma membrane"/>
    <property type="evidence" value="ECO:0007669"/>
    <property type="project" value="UniProtKB-SubCell"/>
</dbReference>
<feature type="transmembrane region" description="Helical" evidence="10">
    <location>
        <begin position="309"/>
        <end position="328"/>
    </location>
</feature>
<dbReference type="PANTHER" id="PTHR21137">
    <property type="entry name" value="ODORANT RECEPTOR"/>
    <property type="match status" value="1"/>
</dbReference>
<sequence>MVSSDKPKTDVYRRNNNYSLQLNRWILKPIGVWPELPSSSTTEKILSKLLRLTCHSLVALTVVPSILYILFEEKDVRLKLKAVGPTSHWLMGGINYCSLLYQKRQIRKSIEHMEADWQMAKRECDQELMLRNARMGRVIAGVCALIMQGGIFSYNVARGTSPILVTIGNETIAIGRLPCPSFNKIVDTRFSPVYEVVFTLQCLSSLVVNNTTVGACGLAAVFAMHACGQLGVIMSRLEELVEEKERNVIQRKLANLVERHLRALRFLSRMEIIMRQVCLVELAGCTFNLCMLGYYTITEWHEESTNTLITYLIVLTSMMFNIFIFCYIGDLVTEQSKKVGEAAYMTNWYQLPHKHVLGLILIILRSSSVIKITAGKIFHMSISTFGDVIKTSVAYLNMLRTLTM</sequence>
<keyword evidence="4 10" id="KW-0812">Transmembrane</keyword>
<organism evidence="11 12">
    <name type="scientific">Pogonomyrmex barbatus</name>
    <name type="common">red harvester ant</name>
    <dbReference type="NCBI Taxonomy" id="144034"/>
    <lineage>
        <taxon>Eukaryota</taxon>
        <taxon>Metazoa</taxon>
        <taxon>Ecdysozoa</taxon>
        <taxon>Arthropoda</taxon>
        <taxon>Hexapoda</taxon>
        <taxon>Insecta</taxon>
        <taxon>Pterygota</taxon>
        <taxon>Neoptera</taxon>
        <taxon>Endopterygota</taxon>
        <taxon>Hymenoptera</taxon>
        <taxon>Apocrita</taxon>
        <taxon>Aculeata</taxon>
        <taxon>Formicoidea</taxon>
        <taxon>Formicidae</taxon>
        <taxon>Myrmicinae</taxon>
        <taxon>Pogonomyrmex</taxon>
    </lineage>
</organism>
<keyword evidence="3 10" id="KW-0716">Sensory transduction</keyword>
<dbReference type="RefSeq" id="XP_025075357.1">
    <property type="nucleotide sequence ID" value="XM_025219572.1"/>
</dbReference>
<name>A0A8N1SB26_9HYME</name>
<evidence type="ECO:0000313" key="11">
    <source>
        <dbReference type="Proteomes" id="UP000504615"/>
    </source>
</evidence>
<evidence type="ECO:0000256" key="1">
    <source>
        <dbReference type="ARBA" id="ARBA00004651"/>
    </source>
</evidence>
<keyword evidence="5 10" id="KW-0552">Olfaction</keyword>
<evidence type="ECO:0000256" key="6">
    <source>
        <dbReference type="ARBA" id="ARBA00022989"/>
    </source>
</evidence>
<evidence type="ECO:0000256" key="9">
    <source>
        <dbReference type="ARBA" id="ARBA00023224"/>
    </source>
</evidence>
<keyword evidence="2" id="KW-1003">Cell membrane</keyword>
<reference evidence="12" key="1">
    <citation type="submission" date="2025-08" db="UniProtKB">
        <authorList>
            <consortium name="RefSeq"/>
        </authorList>
    </citation>
    <scope>IDENTIFICATION</scope>
</reference>
<dbReference type="GeneID" id="105432080"/>
<feature type="transmembrane region" description="Helical" evidence="10">
    <location>
        <begin position="49"/>
        <end position="71"/>
    </location>
</feature>
<protein>
    <recommendedName>
        <fullName evidence="10">Odorant receptor</fullName>
    </recommendedName>
</protein>
<evidence type="ECO:0000256" key="3">
    <source>
        <dbReference type="ARBA" id="ARBA00022606"/>
    </source>
</evidence>
<dbReference type="Pfam" id="PF02949">
    <property type="entry name" value="7tm_6"/>
    <property type="match status" value="1"/>
</dbReference>
<proteinExistence type="inferred from homology"/>
<dbReference type="Proteomes" id="UP000504615">
    <property type="component" value="Unplaced"/>
</dbReference>
<dbReference type="AlphaFoldDB" id="A0A8N1SB26"/>
<accession>A0A8N1SB26</accession>
<evidence type="ECO:0000256" key="2">
    <source>
        <dbReference type="ARBA" id="ARBA00022475"/>
    </source>
</evidence>
<keyword evidence="8 10" id="KW-0675">Receptor</keyword>
<evidence type="ECO:0000256" key="5">
    <source>
        <dbReference type="ARBA" id="ARBA00022725"/>
    </source>
</evidence>
<feature type="transmembrane region" description="Helical" evidence="10">
    <location>
        <begin position="277"/>
        <end position="297"/>
    </location>
</feature>
<dbReference type="GO" id="GO:0005549">
    <property type="term" value="F:odorant binding"/>
    <property type="evidence" value="ECO:0007669"/>
    <property type="project" value="InterPro"/>
</dbReference>